<keyword evidence="3" id="KW-1185">Reference proteome</keyword>
<evidence type="ECO:0000256" key="1">
    <source>
        <dbReference type="SAM" id="MobiDB-lite"/>
    </source>
</evidence>
<dbReference type="PANTHER" id="PTHR31904">
    <property type="entry name" value="BYPASS OF STOP CODON PROTEIN 5-RELATED"/>
    <property type="match status" value="1"/>
</dbReference>
<name>A0A366SE58_9HYPO</name>
<evidence type="ECO:0008006" key="4">
    <source>
        <dbReference type="Google" id="ProtNLM"/>
    </source>
</evidence>
<proteinExistence type="predicted"/>
<dbReference type="Proteomes" id="UP000253153">
    <property type="component" value="Unassembled WGS sequence"/>
</dbReference>
<gene>
    <name evidence="2" type="ORF">FIESC28_00214</name>
</gene>
<dbReference type="OrthoDB" id="2283785at2759"/>
<dbReference type="GeneID" id="41989661"/>
<sequence>MSAAQVLFNTAPSISVAAEPKRRGSWVPTRRKSECPLDVSIDRHFEAKIYTSGSTITGSVSLSPQANLTVDAFEIVFSGSSSTIVQMLHQGSMPKSAHKFLLLRMPIPESALPEDGVLQAGFTYQVPFSFVIPYQLPSAACRHRNAMIRERHLQLPPTVGPAWEHDDMAVHTVNITYGVEARGWFVTGKGKSLTLERTHPVKVMPFLPEQPPLHIVPGNPRYVLSQEKTIRKDILSSKLGFIRASTLQPDPVKITSDKLQPSDISLNIDLEFWPNGNKEPPEIYAKSASIKASTYYSTGHLSFLPDQHSFPSVMPNPILSFVLDENATVTCPKPNWRLNSSSTPSPPVSRRGSEYSEVGDAPPRNAPRRGSKSSDIIRTEAPRHTASLPISITLPSPDSRILLPTFFSCLISRTYTLEIILASRAHGSSFTLRLPIQIAVEGEGETGVNHVPTYEQVQANQDLFDTLPTYNMIH</sequence>
<dbReference type="PANTHER" id="PTHR31904:SF1">
    <property type="entry name" value="BYPASS OF STOP CODON PROTEIN 5-RELATED"/>
    <property type="match status" value="1"/>
</dbReference>
<dbReference type="Gene3D" id="2.60.40.640">
    <property type="match status" value="1"/>
</dbReference>
<evidence type="ECO:0000313" key="2">
    <source>
        <dbReference type="EMBL" id="RBR26946.1"/>
    </source>
</evidence>
<dbReference type="AlphaFoldDB" id="A0A366SE58"/>
<reference evidence="2 3" key="1">
    <citation type="submission" date="2018-06" db="EMBL/GenBank/DDBJ databases">
        <title>Fusarium incarnatum-equiseti species complex species 28.</title>
        <authorList>
            <person name="Gardiner D.M."/>
        </authorList>
    </citation>
    <scope>NUCLEOTIDE SEQUENCE [LARGE SCALE GENOMIC DNA]</scope>
    <source>
        <strain evidence="2 3">FIESC_28</strain>
    </source>
</reference>
<dbReference type="RefSeq" id="XP_031021537.1">
    <property type="nucleotide sequence ID" value="XM_031154365.1"/>
</dbReference>
<dbReference type="EMBL" id="QKXC01000005">
    <property type="protein sequence ID" value="RBR26946.1"/>
    <property type="molecule type" value="Genomic_DNA"/>
</dbReference>
<dbReference type="InterPro" id="IPR014752">
    <property type="entry name" value="Arrestin-like_C"/>
</dbReference>
<comment type="caution">
    <text evidence="2">The sequence shown here is derived from an EMBL/GenBank/DDBJ whole genome shotgun (WGS) entry which is preliminary data.</text>
</comment>
<protein>
    <recommendedName>
        <fullName evidence="4">Bul1 C-terminal domain-containing protein</fullName>
    </recommendedName>
</protein>
<feature type="region of interest" description="Disordered" evidence="1">
    <location>
        <begin position="333"/>
        <end position="380"/>
    </location>
</feature>
<accession>A0A366SE58</accession>
<evidence type="ECO:0000313" key="3">
    <source>
        <dbReference type="Proteomes" id="UP000253153"/>
    </source>
</evidence>
<dbReference type="InterPro" id="IPR039634">
    <property type="entry name" value="Bul1-like"/>
</dbReference>
<organism evidence="2 3">
    <name type="scientific">Fusarium coffeatum</name>
    <dbReference type="NCBI Taxonomy" id="231269"/>
    <lineage>
        <taxon>Eukaryota</taxon>
        <taxon>Fungi</taxon>
        <taxon>Dikarya</taxon>
        <taxon>Ascomycota</taxon>
        <taxon>Pezizomycotina</taxon>
        <taxon>Sordariomycetes</taxon>
        <taxon>Hypocreomycetidae</taxon>
        <taxon>Hypocreales</taxon>
        <taxon>Nectriaceae</taxon>
        <taxon>Fusarium</taxon>
        <taxon>Fusarium incarnatum-equiseti species complex</taxon>
    </lineage>
</organism>